<feature type="domain" description="Methyltransferase type 11" evidence="1">
    <location>
        <begin position="129"/>
        <end position="229"/>
    </location>
</feature>
<dbReference type="Gene3D" id="3.40.50.150">
    <property type="entry name" value="Vaccinia Virus protein VP39"/>
    <property type="match status" value="1"/>
</dbReference>
<dbReference type="PANTHER" id="PTHR43591:SF46">
    <property type="entry name" value="OS08G0411200 PROTEIN"/>
    <property type="match status" value="1"/>
</dbReference>
<evidence type="ECO:0000313" key="3">
    <source>
        <dbReference type="Proteomes" id="UP001445335"/>
    </source>
</evidence>
<dbReference type="SUPFAM" id="SSF53335">
    <property type="entry name" value="S-adenosyl-L-methionine-dependent methyltransferases"/>
    <property type="match status" value="1"/>
</dbReference>
<evidence type="ECO:0000313" key="2">
    <source>
        <dbReference type="EMBL" id="KAK9832085.1"/>
    </source>
</evidence>
<name>A0AAW1RF60_9CHLO</name>
<keyword evidence="3" id="KW-1185">Reference proteome</keyword>
<dbReference type="InterPro" id="IPR013216">
    <property type="entry name" value="Methyltransf_11"/>
</dbReference>
<dbReference type="CDD" id="cd02440">
    <property type="entry name" value="AdoMet_MTases"/>
    <property type="match status" value="1"/>
</dbReference>
<dbReference type="GO" id="GO:0008757">
    <property type="term" value="F:S-adenosylmethionine-dependent methyltransferase activity"/>
    <property type="evidence" value="ECO:0007669"/>
    <property type="project" value="InterPro"/>
</dbReference>
<organism evidence="2 3">
    <name type="scientific">Elliptochloris bilobata</name>
    <dbReference type="NCBI Taxonomy" id="381761"/>
    <lineage>
        <taxon>Eukaryota</taxon>
        <taxon>Viridiplantae</taxon>
        <taxon>Chlorophyta</taxon>
        <taxon>core chlorophytes</taxon>
        <taxon>Trebouxiophyceae</taxon>
        <taxon>Trebouxiophyceae incertae sedis</taxon>
        <taxon>Elliptochloris clade</taxon>
        <taxon>Elliptochloris</taxon>
    </lineage>
</organism>
<proteinExistence type="predicted"/>
<comment type="caution">
    <text evidence="2">The sequence shown here is derived from an EMBL/GenBank/DDBJ whole genome shotgun (WGS) entry which is preliminary data.</text>
</comment>
<dbReference type="Pfam" id="PF08241">
    <property type="entry name" value="Methyltransf_11"/>
    <property type="match status" value="1"/>
</dbReference>
<dbReference type="AlphaFoldDB" id="A0AAW1RF60"/>
<sequence length="306" mass="33757">MTTFEPCGCAHTPARFPLPQGGAREQHLCGPQRPRTQRQALYCERCERTFSASKGTSQYVDLTPLSGFEGKVYKQTNWGGTTLFETPIMSFIYERGYRQNFGWFGFPGEQKEYEMAMDYLQPAYGEVLVDMSCGSGLFTRRFAASRRFKGVIAADFSADMLDQTSGFISQNAAVDPESVLLLRADITRLPFATGSLAAIHAGAAIHCWPNPTIAMSEIARVLRPGGVFVGTTIMKVGAGLGEVLGDDVVRPLANLDPLGTVSYRPWEEAELRELGAAMGLTNFRRYRTRRFIMFCIERPGGGAQDS</sequence>
<reference evidence="2 3" key="1">
    <citation type="journal article" date="2024" name="Nat. Commun.">
        <title>Phylogenomics reveals the evolutionary origins of lichenization in chlorophyte algae.</title>
        <authorList>
            <person name="Puginier C."/>
            <person name="Libourel C."/>
            <person name="Otte J."/>
            <person name="Skaloud P."/>
            <person name="Haon M."/>
            <person name="Grisel S."/>
            <person name="Petersen M."/>
            <person name="Berrin J.G."/>
            <person name="Delaux P.M."/>
            <person name="Dal Grande F."/>
            <person name="Keller J."/>
        </authorList>
    </citation>
    <scope>NUCLEOTIDE SEQUENCE [LARGE SCALE GENOMIC DNA]</scope>
    <source>
        <strain evidence="2 3">SAG 245.80</strain>
    </source>
</reference>
<evidence type="ECO:0000259" key="1">
    <source>
        <dbReference type="Pfam" id="PF08241"/>
    </source>
</evidence>
<gene>
    <name evidence="2" type="ORF">WJX81_005261</name>
</gene>
<accession>A0AAW1RF60</accession>
<dbReference type="InterPro" id="IPR029063">
    <property type="entry name" value="SAM-dependent_MTases_sf"/>
</dbReference>
<dbReference type="Proteomes" id="UP001445335">
    <property type="component" value="Unassembled WGS sequence"/>
</dbReference>
<dbReference type="PANTHER" id="PTHR43591">
    <property type="entry name" value="METHYLTRANSFERASE"/>
    <property type="match status" value="1"/>
</dbReference>
<protein>
    <recommendedName>
        <fullName evidence="1">Methyltransferase type 11 domain-containing protein</fullName>
    </recommendedName>
</protein>
<dbReference type="EMBL" id="JALJOU010000042">
    <property type="protein sequence ID" value="KAK9832085.1"/>
    <property type="molecule type" value="Genomic_DNA"/>
</dbReference>